<dbReference type="Pfam" id="PF07977">
    <property type="entry name" value="FabA"/>
    <property type="match status" value="1"/>
</dbReference>
<gene>
    <name evidence="2" type="ORF">ACFQ1O_03580</name>
</gene>
<dbReference type="RefSeq" id="WP_377713426.1">
    <property type="nucleotide sequence ID" value="NZ_JBHTJM010000003.1"/>
</dbReference>
<accession>A0ABW3HZX8</accession>
<dbReference type="PANTHER" id="PTHR30272:SF1">
    <property type="entry name" value="3-HYDROXYACYL-[ACYL-CARRIER-PROTEIN] DEHYDRATASE"/>
    <property type="match status" value="1"/>
</dbReference>
<keyword evidence="3" id="KW-1185">Reference proteome</keyword>
<keyword evidence="1" id="KW-0456">Lyase</keyword>
<name>A0ABW3HZX8_9FLAO</name>
<comment type="caution">
    <text evidence="2">The sequence shown here is derived from an EMBL/GenBank/DDBJ whole genome shotgun (WGS) entry which is preliminary data.</text>
</comment>
<protein>
    <submittedName>
        <fullName evidence="2">Uncharacterized protein</fullName>
    </submittedName>
</protein>
<dbReference type="InterPro" id="IPR013114">
    <property type="entry name" value="FabA_FabZ"/>
</dbReference>
<dbReference type="EMBL" id="JBHTJM010000003">
    <property type="protein sequence ID" value="MFD0963083.1"/>
    <property type="molecule type" value="Genomic_DNA"/>
</dbReference>
<dbReference type="SUPFAM" id="SSF54637">
    <property type="entry name" value="Thioesterase/thiol ester dehydrase-isomerase"/>
    <property type="match status" value="1"/>
</dbReference>
<dbReference type="Gene3D" id="3.10.129.10">
    <property type="entry name" value="Hotdog Thioesterase"/>
    <property type="match status" value="1"/>
</dbReference>
<dbReference type="CDD" id="cd01288">
    <property type="entry name" value="FabZ"/>
    <property type="match status" value="1"/>
</dbReference>
<evidence type="ECO:0000313" key="3">
    <source>
        <dbReference type="Proteomes" id="UP001596997"/>
    </source>
</evidence>
<sequence>MEKALIQNYQIQKLLPHRYPFQLVDQVIGYEKGKSITAIKAVGIGEPAFQGHFPELPIFPGVLLTEAMGQACGLLVELSTQDWEVGKPINYDIDAARVGVFGGYKVKFFAPVVPGTLVYLHGELDWTMGAASCLKVKAYNGDTLFAKGTVTVAMADKKQLTPQTEAVAL</sequence>
<dbReference type="Proteomes" id="UP001596997">
    <property type="component" value="Unassembled WGS sequence"/>
</dbReference>
<evidence type="ECO:0000256" key="1">
    <source>
        <dbReference type="ARBA" id="ARBA00023239"/>
    </source>
</evidence>
<proteinExistence type="predicted"/>
<organism evidence="2 3">
    <name type="scientific">Pseudofulvibacter geojedonensis</name>
    <dbReference type="NCBI Taxonomy" id="1123758"/>
    <lineage>
        <taxon>Bacteria</taxon>
        <taxon>Pseudomonadati</taxon>
        <taxon>Bacteroidota</taxon>
        <taxon>Flavobacteriia</taxon>
        <taxon>Flavobacteriales</taxon>
        <taxon>Flavobacteriaceae</taxon>
        <taxon>Pseudofulvibacter</taxon>
    </lineage>
</organism>
<dbReference type="InterPro" id="IPR029069">
    <property type="entry name" value="HotDog_dom_sf"/>
</dbReference>
<reference evidence="3" key="1">
    <citation type="journal article" date="2019" name="Int. J. Syst. Evol. Microbiol.">
        <title>The Global Catalogue of Microorganisms (GCM) 10K type strain sequencing project: providing services to taxonomists for standard genome sequencing and annotation.</title>
        <authorList>
            <consortium name="The Broad Institute Genomics Platform"/>
            <consortium name="The Broad Institute Genome Sequencing Center for Infectious Disease"/>
            <person name="Wu L."/>
            <person name="Ma J."/>
        </authorList>
    </citation>
    <scope>NUCLEOTIDE SEQUENCE [LARGE SCALE GENOMIC DNA]</scope>
    <source>
        <strain evidence="3">CCUG 62114</strain>
    </source>
</reference>
<dbReference type="PANTHER" id="PTHR30272">
    <property type="entry name" value="3-HYDROXYACYL-[ACYL-CARRIER-PROTEIN] DEHYDRATASE"/>
    <property type="match status" value="1"/>
</dbReference>
<evidence type="ECO:0000313" key="2">
    <source>
        <dbReference type="EMBL" id="MFD0963083.1"/>
    </source>
</evidence>